<reference evidence="2 3" key="1">
    <citation type="submission" date="2012-08" db="EMBL/GenBank/DDBJ databases">
        <authorList>
            <person name="Doggett N."/>
            <person name="Teshima H."/>
            <person name="Bruce D."/>
            <person name="Detter J.C."/>
            <person name="Johnson S.L."/>
            <person name="Han C."/>
        </authorList>
    </citation>
    <scope>NUCLEOTIDE SEQUENCE [LARGE SCALE GENOMIC DNA]</scope>
    <source>
        <strain evidence="2 3">HD-771</strain>
    </source>
</reference>
<organism evidence="2 3">
    <name type="scientific">Bacillus thuringiensis HD-771</name>
    <dbReference type="NCBI Taxonomy" id="1218175"/>
    <lineage>
        <taxon>Bacteria</taxon>
        <taxon>Bacillati</taxon>
        <taxon>Bacillota</taxon>
        <taxon>Bacilli</taxon>
        <taxon>Bacillales</taxon>
        <taxon>Bacillaceae</taxon>
        <taxon>Bacillus</taxon>
        <taxon>Bacillus cereus group</taxon>
    </lineage>
</organism>
<dbReference type="EMBL" id="CP003752">
    <property type="protein sequence ID" value="AFQ14141.1"/>
    <property type="molecule type" value="Genomic_DNA"/>
</dbReference>
<protein>
    <submittedName>
        <fullName evidence="2">Microcin C7 self-immunity protein mccF</fullName>
    </submittedName>
</protein>
<gene>
    <name evidence="2" type="ORF">BTG_03210</name>
</gene>
<evidence type="ECO:0000256" key="1">
    <source>
        <dbReference type="SAM" id="MobiDB-lite"/>
    </source>
</evidence>
<proteinExistence type="predicted"/>
<feature type="region of interest" description="Disordered" evidence="1">
    <location>
        <begin position="1"/>
        <end position="32"/>
    </location>
</feature>
<accession>A0A9W3JHN7</accession>
<dbReference type="AlphaFoldDB" id="A0A9W3JHN7"/>
<dbReference type="Proteomes" id="UP000005259">
    <property type="component" value="Chromosome"/>
</dbReference>
<name>A0A9W3JHN7_BACTU</name>
<evidence type="ECO:0000313" key="2">
    <source>
        <dbReference type="EMBL" id="AFQ14141.1"/>
    </source>
</evidence>
<evidence type="ECO:0000313" key="3">
    <source>
        <dbReference type="Proteomes" id="UP000005259"/>
    </source>
</evidence>
<sequence>MLKKPKRLQPGDTVATVSPSWGGADNDMTGLK</sequence>
<dbReference type="KEGG" id="bti:BTG_03210"/>